<protein>
    <recommendedName>
        <fullName evidence="3">IrrE N-terminal-like domain-containing protein</fullName>
    </recommendedName>
</protein>
<sequence length="158" mass="19149">MVAMNTQKQNLLIRLSSDFVDISFKESDIFKWSYKEKTIYFNPLEKYTVFSISLLHELAHATLNHDEYHLDIELLKIEREAWQKTKELCEKYNITFNENFAENNLDTYRNWLHLRSLCPDCKVNGMQLSNLNYRCLACFREWTNNDSRFKRLHKRIKK</sequence>
<keyword evidence="2" id="KW-1185">Reference proteome</keyword>
<evidence type="ECO:0000313" key="1">
    <source>
        <dbReference type="EMBL" id="RYC72701.1"/>
    </source>
</evidence>
<gene>
    <name evidence="1" type="ORF">G6CMJM_00352</name>
</gene>
<evidence type="ECO:0008006" key="3">
    <source>
        <dbReference type="Google" id="ProtNLM"/>
    </source>
</evidence>
<evidence type="ECO:0000313" key="2">
    <source>
        <dbReference type="Proteomes" id="UP001190925"/>
    </source>
</evidence>
<comment type="caution">
    <text evidence="1">The sequence shown here is derived from an EMBL/GenBank/DDBJ whole genome shotgun (WGS) entry which is preliminary data.</text>
</comment>
<name>A0ABY0FKP4_9BACT</name>
<organism evidence="1 2">
    <name type="scientific">Candidatus Nanogingivalis gingivitcus</name>
    <dbReference type="NCBI Taxonomy" id="2171992"/>
    <lineage>
        <taxon>Bacteria</taxon>
        <taxon>Candidatus Saccharimonadota</taxon>
        <taxon>Candidatus Nanosyncoccalia</taxon>
        <taxon>Candidatus Nanogingivales</taxon>
        <taxon>Candidatus Nanogingivalaceae</taxon>
        <taxon>Candidatus Nanogingivalis</taxon>
    </lineage>
</organism>
<dbReference type="Proteomes" id="UP001190925">
    <property type="component" value="Unassembled WGS sequence"/>
</dbReference>
<accession>A0ABY0FKP4</accession>
<dbReference type="EMBL" id="PRLK01000004">
    <property type="protein sequence ID" value="RYC72701.1"/>
    <property type="molecule type" value="Genomic_DNA"/>
</dbReference>
<reference evidence="1 2" key="1">
    <citation type="journal article" date="2018" name="bioRxiv">
        <title>Evidence of independent acquisition and adaption of ultra-small bacteria to human hosts across the highly diverse yet reduced genomes of the phylum Saccharibacteria.</title>
        <authorList>
            <person name="McLean J.S."/>
            <person name="Bor B."/>
            <person name="To T.T."/>
            <person name="Liu Q."/>
            <person name="Kearns K.A."/>
            <person name="Solden L.M."/>
            <person name="Wrighton K.C."/>
            <person name="He X."/>
            <person name="Shi W."/>
        </authorList>
    </citation>
    <scope>NUCLEOTIDE SEQUENCE [LARGE SCALE GENOMIC DNA]</scope>
    <source>
        <strain evidence="1 2">TM7_CMJM_G6_1_HOT_870</strain>
    </source>
</reference>
<reference evidence="1 2" key="2">
    <citation type="journal article" date="2020" name="Cell Rep.">
        <title>Acquisition and Adaptation of Ultra-small Parasitic Reduced Genome Bacteria to Mammalian Hosts.</title>
        <authorList>
            <person name="McLean J.S."/>
            <person name="Bor B."/>
            <person name="Kerns K.A."/>
            <person name="Liu Q."/>
            <person name="To T.T."/>
            <person name="Solden L."/>
            <person name="Hendrickson E.L."/>
            <person name="Wrighton K."/>
            <person name="Shi W."/>
            <person name="He X."/>
        </authorList>
    </citation>
    <scope>NUCLEOTIDE SEQUENCE [LARGE SCALE GENOMIC DNA]</scope>
    <source>
        <strain evidence="1 2">TM7_CMJM_G6_1_HOT_870</strain>
    </source>
</reference>
<proteinExistence type="predicted"/>